<dbReference type="Pfam" id="PF01323">
    <property type="entry name" value="DSBA"/>
    <property type="match status" value="1"/>
</dbReference>
<gene>
    <name evidence="2" type="ORF">M422DRAFT_46351</name>
</gene>
<dbReference type="CDD" id="cd03024">
    <property type="entry name" value="DsbA_FrnE"/>
    <property type="match status" value="1"/>
</dbReference>
<evidence type="ECO:0000313" key="3">
    <source>
        <dbReference type="Proteomes" id="UP000054279"/>
    </source>
</evidence>
<dbReference type="GO" id="GO:0016491">
    <property type="term" value="F:oxidoreductase activity"/>
    <property type="evidence" value="ECO:0007669"/>
    <property type="project" value="InterPro"/>
</dbReference>
<reference evidence="2 3" key="1">
    <citation type="submission" date="2014-06" db="EMBL/GenBank/DDBJ databases">
        <title>Evolutionary Origins and Diversification of the Mycorrhizal Mutualists.</title>
        <authorList>
            <consortium name="DOE Joint Genome Institute"/>
            <consortium name="Mycorrhizal Genomics Consortium"/>
            <person name="Kohler A."/>
            <person name="Kuo A."/>
            <person name="Nagy L.G."/>
            <person name="Floudas D."/>
            <person name="Copeland A."/>
            <person name="Barry K.W."/>
            <person name="Cichocki N."/>
            <person name="Veneault-Fourrey C."/>
            <person name="LaButti K."/>
            <person name="Lindquist E.A."/>
            <person name="Lipzen A."/>
            <person name="Lundell T."/>
            <person name="Morin E."/>
            <person name="Murat C."/>
            <person name="Riley R."/>
            <person name="Ohm R."/>
            <person name="Sun H."/>
            <person name="Tunlid A."/>
            <person name="Henrissat B."/>
            <person name="Grigoriev I.V."/>
            <person name="Hibbett D.S."/>
            <person name="Martin F."/>
        </authorList>
    </citation>
    <scope>NUCLEOTIDE SEQUENCE [LARGE SCALE GENOMIC DNA]</scope>
    <source>
        <strain evidence="2 3">SS14</strain>
    </source>
</reference>
<dbReference type="EMBL" id="KN837109">
    <property type="protein sequence ID" value="KIJ46055.1"/>
    <property type="molecule type" value="Genomic_DNA"/>
</dbReference>
<sequence length="227" mass="25886">MAAQSSKVIKVSVISDITCPWCYIGLKELDMALERVKIPEGRDIKFEIQHMPFLLNPTLPVDEVQKKMDYVAERIGMQRWNQARTLMAERCKQLGMKPFQCDGYVFSTWRAHRLLTYAWNKGGAEVQHKLLYRLYEGAFYHAEKLNDVEVLAQHAVDIGLMSKDEAVKFLKSDALHAEVQSMVTLAQRNGVSGVPFTLIDKRWAISGGQTADVYYNIFQKLANGEEP</sequence>
<organism evidence="2 3">
    <name type="scientific">Sphaerobolus stellatus (strain SS14)</name>
    <dbReference type="NCBI Taxonomy" id="990650"/>
    <lineage>
        <taxon>Eukaryota</taxon>
        <taxon>Fungi</taxon>
        <taxon>Dikarya</taxon>
        <taxon>Basidiomycota</taxon>
        <taxon>Agaricomycotina</taxon>
        <taxon>Agaricomycetes</taxon>
        <taxon>Phallomycetidae</taxon>
        <taxon>Geastrales</taxon>
        <taxon>Sphaerobolaceae</taxon>
        <taxon>Sphaerobolus</taxon>
    </lineage>
</organism>
<accession>A0A0C9W2Y7</accession>
<name>A0A0C9W2Y7_SPHS4</name>
<feature type="domain" description="DSBA-like thioredoxin" evidence="1">
    <location>
        <begin position="11"/>
        <end position="213"/>
    </location>
</feature>
<evidence type="ECO:0000259" key="1">
    <source>
        <dbReference type="Pfam" id="PF01323"/>
    </source>
</evidence>
<dbReference type="PANTHER" id="PTHR13887">
    <property type="entry name" value="GLUTATHIONE S-TRANSFERASE KAPPA"/>
    <property type="match status" value="1"/>
</dbReference>
<dbReference type="OrthoDB" id="1930760at2759"/>
<keyword evidence="3" id="KW-1185">Reference proteome</keyword>
<dbReference type="HOGENOM" id="CLU_069253_0_1_1"/>
<protein>
    <recommendedName>
        <fullName evidence="1">DSBA-like thioredoxin domain-containing protein</fullName>
    </recommendedName>
</protein>
<dbReference type="Proteomes" id="UP000054279">
    <property type="component" value="Unassembled WGS sequence"/>
</dbReference>
<proteinExistence type="predicted"/>
<dbReference type="Gene3D" id="3.40.30.10">
    <property type="entry name" value="Glutaredoxin"/>
    <property type="match status" value="1"/>
</dbReference>
<dbReference type="AlphaFoldDB" id="A0A0C9W2Y7"/>
<dbReference type="PANTHER" id="PTHR13887:SF41">
    <property type="entry name" value="THIOREDOXIN SUPERFAMILY PROTEIN"/>
    <property type="match status" value="1"/>
</dbReference>
<evidence type="ECO:0000313" key="2">
    <source>
        <dbReference type="EMBL" id="KIJ46055.1"/>
    </source>
</evidence>
<dbReference type="SUPFAM" id="SSF52833">
    <property type="entry name" value="Thioredoxin-like"/>
    <property type="match status" value="1"/>
</dbReference>
<dbReference type="InterPro" id="IPR036249">
    <property type="entry name" value="Thioredoxin-like_sf"/>
</dbReference>
<dbReference type="InterPro" id="IPR001853">
    <property type="entry name" value="DSBA-like_thioredoxin_dom"/>
</dbReference>